<accession>A0A6J7ZZT7</accession>
<feature type="transmembrane region" description="Helical" evidence="2">
    <location>
        <begin position="98"/>
        <end position="115"/>
    </location>
</feature>
<reference evidence="3 4" key="1">
    <citation type="submission" date="2020-06" db="EMBL/GenBank/DDBJ databases">
        <authorList>
            <person name="Li R."/>
            <person name="Bekaert M."/>
        </authorList>
    </citation>
    <scope>NUCLEOTIDE SEQUENCE [LARGE SCALE GENOMIC DNA]</scope>
    <source>
        <strain evidence="4">wild</strain>
    </source>
</reference>
<keyword evidence="2" id="KW-1133">Transmembrane helix</keyword>
<evidence type="ECO:0000256" key="1">
    <source>
        <dbReference type="SAM" id="MobiDB-lite"/>
    </source>
</evidence>
<feature type="region of interest" description="Disordered" evidence="1">
    <location>
        <begin position="461"/>
        <end position="486"/>
    </location>
</feature>
<keyword evidence="4" id="KW-1185">Reference proteome</keyword>
<organism evidence="3 4">
    <name type="scientific">Mytilus coruscus</name>
    <name type="common">Sea mussel</name>
    <dbReference type="NCBI Taxonomy" id="42192"/>
    <lineage>
        <taxon>Eukaryota</taxon>
        <taxon>Metazoa</taxon>
        <taxon>Spiralia</taxon>
        <taxon>Lophotrochozoa</taxon>
        <taxon>Mollusca</taxon>
        <taxon>Bivalvia</taxon>
        <taxon>Autobranchia</taxon>
        <taxon>Pteriomorphia</taxon>
        <taxon>Mytilida</taxon>
        <taxon>Mytiloidea</taxon>
        <taxon>Mytilidae</taxon>
        <taxon>Mytilinae</taxon>
        <taxon>Mytilus</taxon>
    </lineage>
</organism>
<sequence length="637" mass="74015">MHEKILDLELHNKNRYSSKLKPHSVSVSSIRESVHQYKKVFAAIVENMINYKSFCTVTQKKENPRLTEFLLRRCTRYFDFIDIRDQEEQRQRIIRQTLHLLIFQLLLLGILSAGYRKSDKLKKFFSRKYEYDDLALYLLWCSGDVEINPGPTLSKIRPMHTSEKERKWTCEVCSVLVKLLKELPATSKPKCLWKDIPTCWPTFEPFFDPYNKSKVQNDDLLSDERLLKFLMKCCDEKKIRIPEAYRYEINLLTNNNKTLLFETYIFRKEKHNLCEALSNLLKCKDREKINQNTKNCGITLNFDIKQTSQSFTKTKRKGEIITNTRRDLAVILCKIIKGLNITEKCDGIWKTPPTKWPSDEPFYSPHNGKKRQGMCPDNELIDNLIKYCESNSVVVPSQYQGMVTAWKEGHIDEVITIHTIYANVAKLEHSLQYLQIEGLLPKPDILDFLKEKGLTLDTDTWKLDDKNTNRNNGASRKQSQKLVVNPCTSEDTAIKKSSSCNRHGPQLQKLNISQQTAEDSRNTLLSSTDKTTGKTVDAESFSPDSTSMREKTSKLIGSEAPNSQKRRLNTVKFDRDEHEETKKQKMNNSLSKMYVLIQEEEDKLKKQLDEPVPPLSEESKTCYLVDFDNIIDSLLNC</sequence>
<dbReference type="OrthoDB" id="6137303at2759"/>
<keyword evidence="2" id="KW-0812">Transmembrane</keyword>
<feature type="region of interest" description="Disordered" evidence="1">
    <location>
        <begin position="512"/>
        <end position="564"/>
    </location>
</feature>
<dbReference type="Proteomes" id="UP000507470">
    <property type="component" value="Unassembled WGS sequence"/>
</dbReference>
<feature type="compositionally biased region" description="Polar residues" evidence="1">
    <location>
        <begin position="470"/>
        <end position="486"/>
    </location>
</feature>
<dbReference type="EMBL" id="CACVKT020000381">
    <property type="protein sequence ID" value="CAC5358630.1"/>
    <property type="molecule type" value="Genomic_DNA"/>
</dbReference>
<feature type="compositionally biased region" description="Polar residues" evidence="1">
    <location>
        <begin position="512"/>
        <end position="534"/>
    </location>
</feature>
<proteinExistence type="predicted"/>
<dbReference type="AlphaFoldDB" id="A0A6J7ZZT7"/>
<protein>
    <submittedName>
        <fullName evidence="3">Uncharacterized protein</fullName>
    </submittedName>
</protein>
<keyword evidence="2" id="KW-0472">Membrane</keyword>
<evidence type="ECO:0000313" key="3">
    <source>
        <dbReference type="EMBL" id="CAC5358630.1"/>
    </source>
</evidence>
<evidence type="ECO:0000256" key="2">
    <source>
        <dbReference type="SAM" id="Phobius"/>
    </source>
</evidence>
<evidence type="ECO:0000313" key="4">
    <source>
        <dbReference type="Proteomes" id="UP000507470"/>
    </source>
</evidence>
<name>A0A6J7ZZT7_MYTCO</name>
<gene>
    <name evidence="3" type="ORF">MCOR_1800</name>
</gene>